<comment type="caution">
    <text evidence="8">The sequence shown here is derived from an EMBL/GenBank/DDBJ whole genome shotgun (WGS) entry which is preliminary data.</text>
</comment>
<keyword evidence="3 6" id="KW-1133">Transmembrane helix</keyword>
<dbReference type="EMBL" id="JAANBB010000054">
    <property type="protein sequence ID" value="KAF7552876.1"/>
    <property type="molecule type" value="Genomic_DNA"/>
</dbReference>
<keyword evidence="2 6" id="KW-0812">Transmembrane</keyword>
<evidence type="ECO:0000313" key="9">
    <source>
        <dbReference type="Proteomes" id="UP000722485"/>
    </source>
</evidence>
<dbReference type="Pfam" id="PF20684">
    <property type="entry name" value="Fung_rhodopsin"/>
    <property type="match status" value="1"/>
</dbReference>
<proteinExistence type="inferred from homology"/>
<evidence type="ECO:0000256" key="1">
    <source>
        <dbReference type="ARBA" id="ARBA00004141"/>
    </source>
</evidence>
<evidence type="ECO:0000256" key="2">
    <source>
        <dbReference type="ARBA" id="ARBA00022692"/>
    </source>
</evidence>
<accession>A0A9P5HDJ7</accession>
<feature type="transmembrane region" description="Helical" evidence="6">
    <location>
        <begin position="95"/>
        <end position="119"/>
    </location>
</feature>
<evidence type="ECO:0000256" key="4">
    <source>
        <dbReference type="ARBA" id="ARBA00023136"/>
    </source>
</evidence>
<dbReference type="InterPro" id="IPR049326">
    <property type="entry name" value="Rhodopsin_dom_fungi"/>
</dbReference>
<evidence type="ECO:0000256" key="3">
    <source>
        <dbReference type="ARBA" id="ARBA00022989"/>
    </source>
</evidence>
<reference evidence="8" key="1">
    <citation type="submission" date="2020-03" db="EMBL/GenBank/DDBJ databases">
        <title>Draft Genome Sequence of Cylindrodendrum hubeiense.</title>
        <authorList>
            <person name="Buettner E."/>
            <person name="Kellner H."/>
        </authorList>
    </citation>
    <scope>NUCLEOTIDE SEQUENCE</scope>
    <source>
        <strain evidence="8">IHI 201604</strain>
    </source>
</reference>
<gene>
    <name evidence="8" type="ORF">G7Z17_g4027</name>
</gene>
<dbReference type="PANTHER" id="PTHR33048">
    <property type="entry name" value="PTH11-LIKE INTEGRAL MEMBRANE PROTEIN (AFU_ORTHOLOGUE AFUA_5G11245)"/>
    <property type="match status" value="1"/>
</dbReference>
<feature type="transmembrane region" description="Helical" evidence="6">
    <location>
        <begin position="131"/>
        <end position="152"/>
    </location>
</feature>
<keyword evidence="4 6" id="KW-0472">Membrane</keyword>
<evidence type="ECO:0000256" key="6">
    <source>
        <dbReference type="SAM" id="Phobius"/>
    </source>
</evidence>
<feature type="transmembrane region" description="Helical" evidence="6">
    <location>
        <begin position="6"/>
        <end position="30"/>
    </location>
</feature>
<name>A0A9P5HDJ7_9HYPO</name>
<feature type="transmembrane region" description="Helical" evidence="6">
    <location>
        <begin position="42"/>
        <end position="65"/>
    </location>
</feature>
<dbReference type="PANTHER" id="PTHR33048:SF47">
    <property type="entry name" value="INTEGRAL MEMBRANE PROTEIN-RELATED"/>
    <property type="match status" value="1"/>
</dbReference>
<protein>
    <recommendedName>
        <fullName evidence="7">Rhodopsin domain-containing protein</fullName>
    </recommendedName>
</protein>
<evidence type="ECO:0000259" key="7">
    <source>
        <dbReference type="Pfam" id="PF20684"/>
    </source>
</evidence>
<dbReference type="InterPro" id="IPR052337">
    <property type="entry name" value="SAT4-like"/>
</dbReference>
<keyword evidence="9" id="KW-1185">Reference proteome</keyword>
<dbReference type="GO" id="GO:0016020">
    <property type="term" value="C:membrane"/>
    <property type="evidence" value="ECO:0007669"/>
    <property type="project" value="UniProtKB-SubCell"/>
</dbReference>
<dbReference type="Proteomes" id="UP000722485">
    <property type="component" value="Unassembled WGS sequence"/>
</dbReference>
<comment type="similarity">
    <text evidence="5">Belongs to the SAT4 family.</text>
</comment>
<dbReference type="AlphaFoldDB" id="A0A9P5HDJ7"/>
<feature type="domain" description="Rhodopsin" evidence="7">
    <location>
        <begin position="28"/>
        <end position="160"/>
    </location>
</feature>
<evidence type="ECO:0000313" key="8">
    <source>
        <dbReference type="EMBL" id="KAF7552876.1"/>
    </source>
</evidence>
<organism evidence="8 9">
    <name type="scientific">Cylindrodendrum hubeiense</name>
    <dbReference type="NCBI Taxonomy" id="595255"/>
    <lineage>
        <taxon>Eukaryota</taxon>
        <taxon>Fungi</taxon>
        <taxon>Dikarya</taxon>
        <taxon>Ascomycota</taxon>
        <taxon>Pezizomycotina</taxon>
        <taxon>Sordariomycetes</taxon>
        <taxon>Hypocreomycetidae</taxon>
        <taxon>Hypocreales</taxon>
        <taxon>Nectriaceae</taxon>
        <taxon>Cylindrodendrum</taxon>
    </lineage>
</organism>
<sequence length="192" mass="21498">MVAHGPKAAVVMATGFVPLTVAAAVIMARLHLRLKVQRRKLLVSDMLMVAALLFGLPPTGFFVIFKRLGALDPGVTTTLQNYHGNPEDIPEIFKLFWVGSVFFCTTLYLCKAALLAAYLQIFPDFMRKRRIFLWATVAYVALAYVATLLMTFCMCTPIETNCFHSPVAYRAHFEPQKVTENRDLLHVPPGPH</sequence>
<comment type="subcellular location">
    <subcellularLocation>
        <location evidence="1">Membrane</location>
        <topology evidence="1">Multi-pass membrane protein</topology>
    </subcellularLocation>
</comment>
<evidence type="ECO:0000256" key="5">
    <source>
        <dbReference type="ARBA" id="ARBA00038359"/>
    </source>
</evidence>